<evidence type="ECO:0000256" key="8">
    <source>
        <dbReference type="ARBA" id="ARBA00022946"/>
    </source>
</evidence>
<accession>A0A098VRB9</accession>
<evidence type="ECO:0000256" key="4">
    <source>
        <dbReference type="ARBA" id="ARBA00022598"/>
    </source>
</evidence>
<dbReference type="GO" id="GO:0000049">
    <property type="term" value="F:tRNA binding"/>
    <property type="evidence" value="ECO:0007669"/>
    <property type="project" value="InterPro"/>
</dbReference>
<comment type="catalytic activity">
    <reaction evidence="12">
        <text>tRNA(Phe) + L-phenylalanine + ATP = L-phenylalanyl-tRNA(Phe) + AMP + diphosphate + H(+)</text>
        <dbReference type="Rhea" id="RHEA:19413"/>
        <dbReference type="Rhea" id="RHEA-COMP:9668"/>
        <dbReference type="Rhea" id="RHEA-COMP:9699"/>
        <dbReference type="ChEBI" id="CHEBI:15378"/>
        <dbReference type="ChEBI" id="CHEBI:30616"/>
        <dbReference type="ChEBI" id="CHEBI:33019"/>
        <dbReference type="ChEBI" id="CHEBI:58095"/>
        <dbReference type="ChEBI" id="CHEBI:78442"/>
        <dbReference type="ChEBI" id="CHEBI:78531"/>
        <dbReference type="ChEBI" id="CHEBI:456215"/>
        <dbReference type="EC" id="6.1.1.20"/>
    </reaction>
</comment>
<comment type="similarity">
    <text evidence="2">Belongs to the class-II aminoacyl-tRNA synthetase family.</text>
</comment>
<keyword evidence="10 15" id="KW-0030">Aminoacyl-tRNA synthetase</keyword>
<evidence type="ECO:0000259" key="14">
    <source>
        <dbReference type="PROSITE" id="PS51447"/>
    </source>
</evidence>
<dbReference type="RefSeq" id="XP_013237940.1">
    <property type="nucleotide sequence ID" value="XM_013382486.1"/>
</dbReference>
<evidence type="ECO:0000313" key="16">
    <source>
        <dbReference type="Proteomes" id="UP000029725"/>
    </source>
</evidence>
<protein>
    <recommendedName>
        <fullName evidence="3">phenylalanine--tRNA ligase</fullName>
        <ecNumber evidence="3">6.1.1.20</ecNumber>
    </recommendedName>
    <alternativeName>
        <fullName evidence="11">Phenylalanyl-tRNA synthetase</fullName>
    </alternativeName>
</protein>
<dbReference type="GeneID" id="25259628"/>
<dbReference type="EC" id="6.1.1.20" evidence="3"/>
<evidence type="ECO:0000313" key="15">
    <source>
        <dbReference type="EMBL" id="KGG51490.1"/>
    </source>
</evidence>
<dbReference type="AlphaFoldDB" id="A0A098VRB9"/>
<dbReference type="InterPro" id="IPR005121">
    <property type="entry name" value="Fdx_antiC-bd"/>
</dbReference>
<dbReference type="VEuPathDB" id="MicrosporidiaDB:DI09_33p70"/>
<feature type="domain" description="Aminoacyl-transfer RNA synthetases class-II family profile" evidence="13">
    <location>
        <begin position="168"/>
        <end position="363"/>
    </location>
</feature>
<dbReference type="PROSITE" id="PS51447">
    <property type="entry name" value="FDX_ACB"/>
    <property type="match status" value="1"/>
</dbReference>
<dbReference type="InterPro" id="IPR036690">
    <property type="entry name" value="Fdx_antiC-bd_sf"/>
</dbReference>
<evidence type="ECO:0000256" key="12">
    <source>
        <dbReference type="ARBA" id="ARBA00049255"/>
    </source>
</evidence>
<keyword evidence="4" id="KW-0436">Ligase</keyword>
<dbReference type="InterPro" id="IPR006195">
    <property type="entry name" value="aa-tRNA-synth_II"/>
</dbReference>
<organism evidence="15 16">
    <name type="scientific">Mitosporidium daphniae</name>
    <dbReference type="NCBI Taxonomy" id="1485682"/>
    <lineage>
        <taxon>Eukaryota</taxon>
        <taxon>Fungi</taxon>
        <taxon>Fungi incertae sedis</taxon>
        <taxon>Microsporidia</taxon>
        <taxon>Mitosporidium</taxon>
    </lineage>
</organism>
<evidence type="ECO:0000256" key="9">
    <source>
        <dbReference type="ARBA" id="ARBA00023128"/>
    </source>
</evidence>
<evidence type="ECO:0000256" key="11">
    <source>
        <dbReference type="ARBA" id="ARBA00031194"/>
    </source>
</evidence>
<evidence type="ECO:0000256" key="3">
    <source>
        <dbReference type="ARBA" id="ARBA00012814"/>
    </source>
</evidence>
<dbReference type="GO" id="GO:0004826">
    <property type="term" value="F:phenylalanine-tRNA ligase activity"/>
    <property type="evidence" value="ECO:0007669"/>
    <property type="project" value="UniProtKB-EC"/>
</dbReference>
<dbReference type="PANTHER" id="PTHR11538:SF41">
    <property type="entry name" value="PHENYLALANINE--TRNA LIGASE, MITOCHONDRIAL"/>
    <property type="match status" value="1"/>
</dbReference>
<evidence type="ECO:0000256" key="7">
    <source>
        <dbReference type="ARBA" id="ARBA00022917"/>
    </source>
</evidence>
<proteinExistence type="inferred from homology"/>
<feature type="domain" description="FDX-ACB" evidence="14">
    <location>
        <begin position="365"/>
        <end position="463"/>
    </location>
</feature>
<keyword evidence="6" id="KW-0067">ATP-binding</keyword>
<dbReference type="GO" id="GO:0005759">
    <property type="term" value="C:mitochondrial matrix"/>
    <property type="evidence" value="ECO:0007669"/>
    <property type="project" value="UniProtKB-SubCell"/>
</dbReference>
<dbReference type="InterPro" id="IPR002319">
    <property type="entry name" value="Phenylalanyl-tRNA_Synthase"/>
</dbReference>
<evidence type="ECO:0000256" key="10">
    <source>
        <dbReference type="ARBA" id="ARBA00023146"/>
    </source>
</evidence>
<evidence type="ECO:0000256" key="1">
    <source>
        <dbReference type="ARBA" id="ARBA00004305"/>
    </source>
</evidence>
<keyword evidence="5" id="KW-0547">Nucleotide-binding</keyword>
<dbReference type="Pfam" id="PF03147">
    <property type="entry name" value="FDX-ACB"/>
    <property type="match status" value="1"/>
</dbReference>
<dbReference type="PROSITE" id="PS50862">
    <property type="entry name" value="AA_TRNA_LIGASE_II"/>
    <property type="match status" value="1"/>
</dbReference>
<keyword evidence="8" id="KW-0809">Transit peptide</keyword>
<dbReference type="SUPFAM" id="SSF55681">
    <property type="entry name" value="Class II aaRS and biotin synthetases"/>
    <property type="match status" value="1"/>
</dbReference>
<dbReference type="PANTHER" id="PTHR11538">
    <property type="entry name" value="PHENYLALANYL-TRNA SYNTHETASE"/>
    <property type="match status" value="1"/>
</dbReference>
<dbReference type="Proteomes" id="UP000029725">
    <property type="component" value="Unassembled WGS sequence"/>
</dbReference>
<dbReference type="EMBL" id="JMKJ01000266">
    <property type="protein sequence ID" value="KGG51490.1"/>
    <property type="molecule type" value="Genomic_DNA"/>
</dbReference>
<keyword evidence="9" id="KW-0496">Mitochondrion</keyword>
<dbReference type="GO" id="GO:0006432">
    <property type="term" value="P:phenylalanyl-tRNA aminoacylation"/>
    <property type="evidence" value="ECO:0007669"/>
    <property type="project" value="TreeGrafter"/>
</dbReference>
<dbReference type="InterPro" id="IPR045864">
    <property type="entry name" value="aa-tRNA-synth_II/BPL/LPL"/>
</dbReference>
<keyword evidence="7" id="KW-0648">Protein biosynthesis</keyword>
<name>A0A098VRB9_9MICR</name>
<dbReference type="Gene3D" id="3.30.930.10">
    <property type="entry name" value="Bira Bifunctional Protein, Domain 2"/>
    <property type="match status" value="1"/>
</dbReference>
<comment type="caution">
    <text evidence="15">The sequence shown here is derived from an EMBL/GenBank/DDBJ whole genome shotgun (WGS) entry which is preliminary data.</text>
</comment>
<keyword evidence="16" id="KW-1185">Reference proteome</keyword>
<dbReference type="SUPFAM" id="SSF54991">
    <property type="entry name" value="Anticodon-binding domain of PheRS"/>
    <property type="match status" value="1"/>
</dbReference>
<dbReference type="Pfam" id="PF01409">
    <property type="entry name" value="tRNA-synt_2d"/>
    <property type="match status" value="2"/>
</dbReference>
<evidence type="ECO:0000256" key="2">
    <source>
        <dbReference type="ARBA" id="ARBA00008226"/>
    </source>
</evidence>
<dbReference type="Gene3D" id="3.30.70.380">
    <property type="entry name" value="Ferrodoxin-fold anticodon-binding domain"/>
    <property type="match status" value="1"/>
</dbReference>
<evidence type="ECO:0000256" key="5">
    <source>
        <dbReference type="ARBA" id="ARBA00022741"/>
    </source>
</evidence>
<sequence>MGHIRAFQRKSQLFRRLFSQLGYQKKQSIREQILSATDGHSNITPTILDLVDRELIHSPCHPLNLIALKIKEYFSRPRPLFKSFEQIRQRFFASNPMCATFQDANICFSTYDSISPIVSTYENFDALGIGSDHPARAPSDTYYINQNTVLRTHMTTHERRFLSQSPPSAPMAFILLGDVYRRDQVDSLHYPAFHQLEMVRRFGVEESTNFKLFSHSLSSAERAHIYNKISHIEKSKHLPLPQTLAILDMQLELEGLISFVLQRDLPMRWQETEFPFTKPSQELEIGKKNEYIEILGSGLLTDHILGPSLSSNEGLPLAWAAGLGIERIAMFLYEIPDIRLFWSKDEKFLSQFRENGGACKFRPISKHPPISRDISFWLPQTYAADDGSFHFNSISELIREKAGALVEKVSLIDQYLDTKKGRKSQCYRIIFRSLERSLCDSEVNQILTAIKQDLAERLKVDVR</sequence>
<dbReference type="OrthoDB" id="4457at2759"/>
<comment type="subcellular location">
    <subcellularLocation>
        <location evidence="1">Mitochondrion matrix</location>
    </subcellularLocation>
</comment>
<reference evidence="15 16" key="1">
    <citation type="submission" date="2014-04" db="EMBL/GenBank/DDBJ databases">
        <title>A new species of microsporidia sheds light on the evolution of extreme parasitism.</title>
        <authorList>
            <person name="Haag K.L."/>
            <person name="James T.Y."/>
            <person name="Larsson R."/>
            <person name="Schaer T.M."/>
            <person name="Refardt D."/>
            <person name="Pombert J.-F."/>
            <person name="Ebert D."/>
        </authorList>
    </citation>
    <scope>NUCLEOTIDE SEQUENCE [LARGE SCALE GENOMIC DNA]</scope>
    <source>
        <strain evidence="15 16">UGP3</strain>
        <tissue evidence="15">Spores</tissue>
    </source>
</reference>
<dbReference type="SMART" id="SM00896">
    <property type="entry name" value="FDX-ACB"/>
    <property type="match status" value="1"/>
</dbReference>
<evidence type="ECO:0000256" key="6">
    <source>
        <dbReference type="ARBA" id="ARBA00022840"/>
    </source>
</evidence>
<dbReference type="FunFam" id="3.30.70.380:FF:000002">
    <property type="entry name" value="phenylalanine--tRNA ligase, mitochondrial"/>
    <property type="match status" value="1"/>
</dbReference>
<gene>
    <name evidence="15" type="ORF">DI09_33p70</name>
</gene>
<evidence type="ECO:0000259" key="13">
    <source>
        <dbReference type="PROSITE" id="PS50862"/>
    </source>
</evidence>
<dbReference type="HOGENOM" id="CLU_022696_1_0_1"/>
<dbReference type="GO" id="GO:0005524">
    <property type="term" value="F:ATP binding"/>
    <property type="evidence" value="ECO:0007669"/>
    <property type="project" value="UniProtKB-KW"/>
</dbReference>